<name>A0ABP9R1V4_9PSEU</name>
<dbReference type="Pfam" id="PF05423">
    <property type="entry name" value="Mycobact_memb"/>
    <property type="match status" value="1"/>
</dbReference>
<evidence type="ECO:0000313" key="8">
    <source>
        <dbReference type="EMBL" id="GAA5170361.1"/>
    </source>
</evidence>
<feature type="transmembrane region" description="Helical" evidence="7">
    <location>
        <begin position="20"/>
        <end position="41"/>
    </location>
</feature>
<evidence type="ECO:0000256" key="7">
    <source>
        <dbReference type="SAM" id="Phobius"/>
    </source>
</evidence>
<evidence type="ECO:0000256" key="2">
    <source>
        <dbReference type="ARBA" id="ARBA00007531"/>
    </source>
</evidence>
<evidence type="ECO:0000256" key="4">
    <source>
        <dbReference type="ARBA" id="ARBA00022692"/>
    </source>
</evidence>
<keyword evidence="9" id="KW-1185">Reference proteome</keyword>
<evidence type="ECO:0000256" key="1">
    <source>
        <dbReference type="ARBA" id="ARBA00004236"/>
    </source>
</evidence>
<keyword evidence="5 7" id="KW-1133">Transmembrane helix</keyword>
<keyword evidence="3" id="KW-1003">Cell membrane</keyword>
<keyword evidence="6 7" id="KW-0472">Membrane</keyword>
<comment type="subcellular location">
    <subcellularLocation>
        <location evidence="1">Cell membrane</location>
    </subcellularLocation>
</comment>
<dbReference type="InterPro" id="IPR008693">
    <property type="entry name" value="MmpS"/>
</dbReference>
<protein>
    <recommendedName>
        <fullName evidence="10">MmpS family membrane protein</fullName>
    </recommendedName>
</protein>
<organism evidence="8 9">
    <name type="scientific">Amycolatopsis dongchuanensis</name>
    <dbReference type="NCBI Taxonomy" id="1070866"/>
    <lineage>
        <taxon>Bacteria</taxon>
        <taxon>Bacillati</taxon>
        <taxon>Actinomycetota</taxon>
        <taxon>Actinomycetes</taxon>
        <taxon>Pseudonocardiales</taxon>
        <taxon>Pseudonocardiaceae</taxon>
        <taxon>Amycolatopsis</taxon>
    </lineage>
</organism>
<evidence type="ECO:0000313" key="9">
    <source>
        <dbReference type="Proteomes" id="UP001500192"/>
    </source>
</evidence>
<dbReference type="Gene3D" id="2.60.40.2880">
    <property type="entry name" value="MmpS1-5, C-terminal soluble domain"/>
    <property type="match status" value="1"/>
</dbReference>
<evidence type="ECO:0000256" key="3">
    <source>
        <dbReference type="ARBA" id="ARBA00022475"/>
    </source>
</evidence>
<gene>
    <name evidence="8" type="ORF">GCM10023214_48840</name>
</gene>
<evidence type="ECO:0000256" key="5">
    <source>
        <dbReference type="ARBA" id="ARBA00022989"/>
    </source>
</evidence>
<proteinExistence type="inferred from homology"/>
<comment type="caution">
    <text evidence="8">The sequence shown here is derived from an EMBL/GenBank/DDBJ whole genome shotgun (WGS) entry which is preliminary data.</text>
</comment>
<reference evidence="9" key="1">
    <citation type="journal article" date="2019" name="Int. J. Syst. Evol. Microbiol.">
        <title>The Global Catalogue of Microorganisms (GCM) 10K type strain sequencing project: providing services to taxonomists for standard genome sequencing and annotation.</title>
        <authorList>
            <consortium name="The Broad Institute Genomics Platform"/>
            <consortium name="The Broad Institute Genome Sequencing Center for Infectious Disease"/>
            <person name="Wu L."/>
            <person name="Ma J."/>
        </authorList>
    </citation>
    <scope>NUCLEOTIDE SEQUENCE [LARGE SCALE GENOMIC DNA]</scope>
    <source>
        <strain evidence="9">JCM 18054</strain>
    </source>
</reference>
<dbReference type="InterPro" id="IPR038468">
    <property type="entry name" value="MmpS_C"/>
</dbReference>
<dbReference type="Proteomes" id="UP001500192">
    <property type="component" value="Unassembled WGS sequence"/>
</dbReference>
<sequence length="156" mass="15556">MGVVPAVGPAPRRRLRSGTVVLLAGLGAVLAIGVVSVLVAVQRADGPAPATLNGVNVPAAPPPPVVTHVITYELSGTGTARNVTYVGKGAAIEQVAQAGAPWSVTVEGSAARYVSLTAQHAGEGTLTCHILVDGVAVSSSTVSTPEAMLRCSKSLD</sequence>
<evidence type="ECO:0008006" key="10">
    <source>
        <dbReference type="Google" id="ProtNLM"/>
    </source>
</evidence>
<evidence type="ECO:0000256" key="6">
    <source>
        <dbReference type="ARBA" id="ARBA00023136"/>
    </source>
</evidence>
<comment type="similarity">
    <text evidence="2">Belongs to the MmpS family.</text>
</comment>
<keyword evidence="4 7" id="KW-0812">Transmembrane</keyword>
<dbReference type="EMBL" id="BAABIB010000090">
    <property type="protein sequence ID" value="GAA5170361.1"/>
    <property type="molecule type" value="Genomic_DNA"/>
</dbReference>
<accession>A0ABP9R1V4</accession>